<dbReference type="Proteomes" id="UP000594834">
    <property type="component" value="Chromosome"/>
</dbReference>
<dbReference type="InterPro" id="IPR001387">
    <property type="entry name" value="Cro/C1-type_HTH"/>
</dbReference>
<reference evidence="2 4" key="1">
    <citation type="submission" date="2016-05" db="EMBL/GenBank/DDBJ databases">
        <title>Draft genome sequence of Moraxella nonliquefaciens CCUG 348T.</title>
        <authorList>
            <person name="Salva-Serra F."/>
            <person name="Engstrom-Jakobsson H."/>
            <person name="Thorell K."/>
            <person name="Gonzales-Siles L."/>
            <person name="Karlsson R."/>
            <person name="Boulund F."/>
            <person name="Engstrand L."/>
            <person name="Kristiansson E."/>
            <person name="Moore E."/>
        </authorList>
    </citation>
    <scope>NUCLEOTIDE SEQUENCE [LARGE SCALE GENOMIC DNA]</scope>
    <source>
        <strain evidence="2 4">CCUG 348</strain>
    </source>
</reference>
<dbReference type="Gene3D" id="1.10.260.40">
    <property type="entry name" value="lambda repressor-like DNA-binding domains"/>
    <property type="match status" value="1"/>
</dbReference>
<evidence type="ECO:0000313" key="2">
    <source>
        <dbReference type="EMBL" id="OBX87233.1"/>
    </source>
</evidence>
<evidence type="ECO:0000313" key="5">
    <source>
        <dbReference type="Proteomes" id="UP000594834"/>
    </source>
</evidence>
<evidence type="ECO:0000313" key="3">
    <source>
        <dbReference type="EMBL" id="QPT44138.1"/>
    </source>
</evidence>
<dbReference type="GO" id="GO:0003677">
    <property type="term" value="F:DNA binding"/>
    <property type="evidence" value="ECO:0007669"/>
    <property type="project" value="InterPro"/>
</dbReference>
<evidence type="ECO:0000313" key="4">
    <source>
        <dbReference type="Proteomes" id="UP000092575"/>
    </source>
</evidence>
<dbReference type="RefSeq" id="WP_067007252.1">
    <property type="nucleotide sequence ID" value="NZ_CP065728.1"/>
</dbReference>
<keyword evidence="5" id="KW-1185">Reference proteome</keyword>
<organism evidence="2 4">
    <name type="scientific">Moraxella nonliquefaciens</name>
    <dbReference type="NCBI Taxonomy" id="478"/>
    <lineage>
        <taxon>Bacteria</taxon>
        <taxon>Pseudomonadati</taxon>
        <taxon>Pseudomonadota</taxon>
        <taxon>Gammaproteobacteria</taxon>
        <taxon>Moraxellales</taxon>
        <taxon>Moraxellaceae</taxon>
        <taxon>Moraxella</taxon>
    </lineage>
</organism>
<feature type="domain" description="HTH cro/C1-type" evidence="1">
    <location>
        <begin position="32"/>
        <end position="73"/>
    </location>
</feature>
<protein>
    <submittedName>
        <fullName evidence="2 3">Transcriptional regulator</fullName>
    </submittedName>
</protein>
<name>A0A1B8QSB1_MORNO</name>
<dbReference type="SMART" id="SM00530">
    <property type="entry name" value="HTH_XRE"/>
    <property type="match status" value="1"/>
</dbReference>
<dbReference type="Proteomes" id="UP000092575">
    <property type="component" value="Unassembled WGS sequence"/>
</dbReference>
<dbReference type="InterPro" id="IPR010982">
    <property type="entry name" value="Lambda_DNA-bd_dom_sf"/>
</dbReference>
<accession>A0A1B8QSB1</accession>
<dbReference type="EMBL" id="CP065728">
    <property type="protein sequence ID" value="QPT44138.1"/>
    <property type="molecule type" value="Genomic_DNA"/>
</dbReference>
<dbReference type="CDD" id="cd00093">
    <property type="entry name" value="HTH_XRE"/>
    <property type="match status" value="1"/>
</dbReference>
<evidence type="ECO:0000259" key="1">
    <source>
        <dbReference type="PROSITE" id="PS50943"/>
    </source>
</evidence>
<dbReference type="Pfam" id="PF01381">
    <property type="entry name" value="HTH_3"/>
    <property type="match status" value="1"/>
</dbReference>
<dbReference type="EMBL" id="LXTW01000003">
    <property type="protein sequence ID" value="OBX87233.1"/>
    <property type="molecule type" value="Genomic_DNA"/>
</dbReference>
<dbReference type="STRING" id="478.A7456_08860"/>
<sequence length="99" mass="11181">MANLNDMLAKSPKERLARVQKMADEMILDYKLYQLREELELSQKQLAEAMGITQPTLSAIENRGAEIKLSTLKCYVETMGGKLRIDVELPTGKHVGFNI</sequence>
<gene>
    <name evidence="2" type="ORF">A7456_08860</name>
    <name evidence="3" type="ORF">I6G26_08715</name>
</gene>
<reference evidence="3 5" key="2">
    <citation type="submission" date="2020-12" db="EMBL/GenBank/DDBJ databases">
        <title>FDA dAtabase for Regulatory Grade micrObial Sequences (FDA-ARGOS): Supporting development and validation of Infectious Disease Dx tests.</title>
        <authorList>
            <person name="Sproer C."/>
            <person name="Gronow S."/>
            <person name="Severitt S."/>
            <person name="Schroder I."/>
            <person name="Tallon L."/>
            <person name="Sadzewicz L."/>
            <person name="Zhao X."/>
            <person name="Boylan J."/>
            <person name="Ott S."/>
            <person name="Bowen H."/>
            <person name="Vavikolanu K."/>
            <person name="Mehta A."/>
            <person name="Aluvathingal J."/>
            <person name="Nadendla S."/>
            <person name="Lowell S."/>
            <person name="Myers T."/>
            <person name="Yan Y."/>
            <person name="Sichtig H."/>
        </authorList>
    </citation>
    <scope>NUCLEOTIDE SEQUENCE [LARGE SCALE GENOMIC DNA]</scope>
    <source>
        <strain evidence="3 5">FDAARGOS_869</strain>
    </source>
</reference>
<proteinExistence type="predicted"/>
<dbReference type="SUPFAM" id="SSF47413">
    <property type="entry name" value="lambda repressor-like DNA-binding domains"/>
    <property type="match status" value="1"/>
</dbReference>
<dbReference type="AlphaFoldDB" id="A0A1B8QSB1"/>
<dbReference type="PROSITE" id="PS50943">
    <property type="entry name" value="HTH_CROC1"/>
    <property type="match status" value="1"/>
</dbReference>